<dbReference type="PROSITE" id="PS50943">
    <property type="entry name" value="HTH_CROC1"/>
    <property type="match status" value="1"/>
</dbReference>
<dbReference type="SUPFAM" id="SSF47413">
    <property type="entry name" value="lambda repressor-like DNA-binding domains"/>
    <property type="match status" value="1"/>
</dbReference>
<sequence>MRLFNENGLMTKAIYRREHQILIKLLRTIRENANLTQSECSRALGRPQSFMSDVEQGLRRLDLVQLRDLCAVLGYALPQFISEYEEALESGK</sequence>
<dbReference type="CDD" id="cd00093">
    <property type="entry name" value="HTH_XRE"/>
    <property type="match status" value="1"/>
</dbReference>
<reference evidence="2 3" key="1">
    <citation type="submission" date="2018-08" db="EMBL/GenBank/DDBJ databases">
        <title>Recombination of ecologically and evolutionarily significant loci maintains genetic cohesion in the Pseudomonas syringae species complex.</title>
        <authorList>
            <person name="Dillon M."/>
            <person name="Thakur S."/>
            <person name="Almeida R.N.D."/>
            <person name="Weir B.S."/>
            <person name="Guttman D.S."/>
        </authorList>
    </citation>
    <scope>NUCLEOTIDE SEQUENCE [LARGE SCALE GENOMIC DNA]</scope>
    <source>
        <strain evidence="2 3">ICMP 3353</strain>
    </source>
</reference>
<evidence type="ECO:0000313" key="2">
    <source>
        <dbReference type="EMBL" id="RMQ45795.1"/>
    </source>
</evidence>
<dbReference type="AlphaFoldDB" id="A0A3M4LWG0"/>
<evidence type="ECO:0000259" key="1">
    <source>
        <dbReference type="PROSITE" id="PS50943"/>
    </source>
</evidence>
<feature type="domain" description="HTH cro/C1-type" evidence="1">
    <location>
        <begin position="26"/>
        <end position="80"/>
    </location>
</feature>
<dbReference type="SMART" id="SM00530">
    <property type="entry name" value="HTH_XRE"/>
    <property type="match status" value="1"/>
</dbReference>
<evidence type="ECO:0000313" key="3">
    <source>
        <dbReference type="Proteomes" id="UP000277236"/>
    </source>
</evidence>
<dbReference type="Pfam" id="PF13560">
    <property type="entry name" value="HTH_31"/>
    <property type="match status" value="1"/>
</dbReference>
<dbReference type="EMBL" id="RBRE01000047">
    <property type="protein sequence ID" value="RMQ45795.1"/>
    <property type="molecule type" value="Genomic_DNA"/>
</dbReference>
<name>A0A3M4LWG0_PSECI</name>
<dbReference type="Proteomes" id="UP000277236">
    <property type="component" value="Unassembled WGS sequence"/>
</dbReference>
<dbReference type="InterPro" id="IPR001387">
    <property type="entry name" value="Cro/C1-type_HTH"/>
</dbReference>
<comment type="caution">
    <text evidence="2">The sequence shown here is derived from an EMBL/GenBank/DDBJ whole genome shotgun (WGS) entry which is preliminary data.</text>
</comment>
<gene>
    <name evidence="2" type="ORF">ALQ04_04516</name>
</gene>
<organism evidence="2 3">
    <name type="scientific">Pseudomonas cichorii</name>
    <dbReference type="NCBI Taxonomy" id="36746"/>
    <lineage>
        <taxon>Bacteria</taxon>
        <taxon>Pseudomonadati</taxon>
        <taxon>Pseudomonadota</taxon>
        <taxon>Gammaproteobacteria</taxon>
        <taxon>Pseudomonadales</taxon>
        <taxon>Pseudomonadaceae</taxon>
        <taxon>Pseudomonas</taxon>
    </lineage>
</organism>
<dbReference type="InterPro" id="IPR010982">
    <property type="entry name" value="Lambda_DNA-bd_dom_sf"/>
</dbReference>
<protein>
    <submittedName>
        <fullName evidence="2">Putative regulatory protein</fullName>
    </submittedName>
</protein>
<proteinExistence type="predicted"/>
<dbReference type="GO" id="GO:0003677">
    <property type="term" value="F:DNA binding"/>
    <property type="evidence" value="ECO:0007669"/>
    <property type="project" value="InterPro"/>
</dbReference>
<dbReference type="Gene3D" id="1.10.260.40">
    <property type="entry name" value="lambda repressor-like DNA-binding domains"/>
    <property type="match status" value="1"/>
</dbReference>
<accession>A0A3M4LWG0</accession>